<evidence type="ECO:0000313" key="2">
    <source>
        <dbReference type="Proteomes" id="UP001595640"/>
    </source>
</evidence>
<dbReference type="RefSeq" id="WP_019017026.1">
    <property type="nucleotide sequence ID" value="NZ_BMXD01000004.1"/>
</dbReference>
<reference evidence="2" key="1">
    <citation type="journal article" date="2019" name="Int. J. Syst. Evol. Microbiol.">
        <title>The Global Catalogue of Microorganisms (GCM) 10K type strain sequencing project: providing services to taxonomists for standard genome sequencing and annotation.</title>
        <authorList>
            <consortium name="The Broad Institute Genomics Platform"/>
            <consortium name="The Broad Institute Genome Sequencing Center for Infectious Disease"/>
            <person name="Wu L."/>
            <person name="Ma J."/>
        </authorList>
    </citation>
    <scope>NUCLEOTIDE SEQUENCE [LARGE SCALE GENOMIC DNA]</scope>
    <source>
        <strain evidence="2">KCTC 12847</strain>
    </source>
</reference>
<dbReference type="Proteomes" id="UP001595640">
    <property type="component" value="Unassembled WGS sequence"/>
</dbReference>
<evidence type="ECO:0000313" key="1">
    <source>
        <dbReference type="EMBL" id="MFC3294426.1"/>
    </source>
</evidence>
<sequence length="102" mass="11621">MMRLTDHQRSVICRAACECFGASSRVRLYGSRTDDRANGGDIDLFIETDIRDTCEIARAEINFHVQLQEAFGKQQIDLLIDYPGRRTHPQIFDVAEHTAIPL</sequence>
<dbReference type="EMBL" id="JBHRUH010000050">
    <property type="protein sequence ID" value="MFC3294426.1"/>
    <property type="molecule type" value="Genomic_DNA"/>
</dbReference>
<accession>A0ABV7M678</accession>
<organism evidence="1 2">
    <name type="scientific">Modicisalibacter luteus</name>
    <dbReference type="NCBI Taxonomy" id="453962"/>
    <lineage>
        <taxon>Bacteria</taxon>
        <taxon>Pseudomonadati</taxon>
        <taxon>Pseudomonadota</taxon>
        <taxon>Gammaproteobacteria</taxon>
        <taxon>Oceanospirillales</taxon>
        <taxon>Halomonadaceae</taxon>
        <taxon>Modicisalibacter</taxon>
    </lineage>
</organism>
<protein>
    <submittedName>
        <fullName evidence="1">Nucleotidyltransferase domain-containing protein</fullName>
    </submittedName>
</protein>
<gene>
    <name evidence="1" type="ORF">ACFOEI_20575</name>
</gene>
<name>A0ABV7M678_9GAMM</name>
<comment type="caution">
    <text evidence="1">The sequence shown here is derived from an EMBL/GenBank/DDBJ whole genome shotgun (WGS) entry which is preliminary data.</text>
</comment>
<keyword evidence="2" id="KW-1185">Reference proteome</keyword>
<proteinExistence type="predicted"/>